<dbReference type="InParanoid" id="Q0V6T4"/>
<feature type="compositionally biased region" description="Basic and acidic residues" evidence="1">
    <location>
        <begin position="18"/>
        <end position="33"/>
    </location>
</feature>
<feature type="region of interest" description="Disordered" evidence="1">
    <location>
        <begin position="1"/>
        <end position="33"/>
    </location>
</feature>
<evidence type="ECO:0000313" key="2">
    <source>
        <dbReference type="EMBL" id="EAT91775.1"/>
    </source>
</evidence>
<evidence type="ECO:0000313" key="3">
    <source>
        <dbReference type="Proteomes" id="UP000001055"/>
    </source>
</evidence>
<evidence type="ECO:0000256" key="1">
    <source>
        <dbReference type="SAM" id="MobiDB-lite"/>
    </source>
</evidence>
<dbReference type="KEGG" id="pno:SNOG_00280"/>
<name>Q0V6T4_PHANO</name>
<protein>
    <submittedName>
        <fullName evidence="2">Uncharacterized protein</fullName>
    </submittedName>
</protein>
<gene>
    <name evidence="2" type="ORF">SNOG_00280</name>
</gene>
<reference evidence="3" key="1">
    <citation type="journal article" date="2007" name="Plant Cell">
        <title>Dothideomycete-plant interactions illuminated by genome sequencing and EST analysis of the wheat pathogen Stagonospora nodorum.</title>
        <authorList>
            <person name="Hane J.K."/>
            <person name="Lowe R.G."/>
            <person name="Solomon P.S."/>
            <person name="Tan K.C."/>
            <person name="Schoch C.L."/>
            <person name="Spatafora J.W."/>
            <person name="Crous P.W."/>
            <person name="Kodira C."/>
            <person name="Birren B.W."/>
            <person name="Galagan J.E."/>
            <person name="Torriani S.F."/>
            <person name="McDonald B.A."/>
            <person name="Oliver R.P."/>
        </authorList>
    </citation>
    <scope>NUCLEOTIDE SEQUENCE [LARGE SCALE GENOMIC DNA]</scope>
    <source>
        <strain evidence="3">SN15 / ATCC MYA-4574 / FGSC 10173</strain>
    </source>
</reference>
<accession>Q0V6T4</accession>
<dbReference type="RefSeq" id="XP_001790972.1">
    <property type="nucleotide sequence ID" value="XM_001790920.1"/>
</dbReference>
<sequence>MALSPLSELGRPAIQSEGRPRKDHSEPSLQRRIDTDFLAQGRERYAVLPSHLHGACMLIAELRNPISPHCPTC</sequence>
<dbReference type="Proteomes" id="UP000001055">
    <property type="component" value="Unassembled WGS sequence"/>
</dbReference>
<dbReference type="GeneID" id="5968062"/>
<dbReference type="EMBL" id="CH445325">
    <property type="protein sequence ID" value="EAT91775.1"/>
    <property type="molecule type" value="Genomic_DNA"/>
</dbReference>
<proteinExistence type="predicted"/>
<dbReference type="HOGENOM" id="CLU_2705650_0_0_1"/>
<dbReference type="AlphaFoldDB" id="Q0V6T4"/>
<organism evidence="2 3">
    <name type="scientific">Phaeosphaeria nodorum (strain SN15 / ATCC MYA-4574 / FGSC 10173)</name>
    <name type="common">Glume blotch fungus</name>
    <name type="synonym">Parastagonospora nodorum</name>
    <dbReference type="NCBI Taxonomy" id="321614"/>
    <lineage>
        <taxon>Eukaryota</taxon>
        <taxon>Fungi</taxon>
        <taxon>Dikarya</taxon>
        <taxon>Ascomycota</taxon>
        <taxon>Pezizomycotina</taxon>
        <taxon>Dothideomycetes</taxon>
        <taxon>Pleosporomycetidae</taxon>
        <taxon>Pleosporales</taxon>
        <taxon>Pleosporineae</taxon>
        <taxon>Phaeosphaeriaceae</taxon>
        <taxon>Parastagonospora</taxon>
    </lineage>
</organism>